<sequence>MSEYTYTAKDFEQAEFAIDPSASGFGQCWVRSADGRHLWYNPDKHEWASARGMVERRRIPVYAEPYSPEALKRACKHGDMPVPGEVATEGMVTIACAGAPHPRLYVNSDGRMIGMHHRIVYRPPAPEPDPVADLAQALEDALPEEAGSPVALRRYAEALAEYGVRVVTDDDE</sequence>
<protein>
    <submittedName>
        <fullName evidence="1">Uncharacterized protein</fullName>
    </submittedName>
</protein>
<dbReference type="EMBL" id="JACSPY010000001">
    <property type="protein sequence ID" value="MBD8019366.1"/>
    <property type="molecule type" value="Genomic_DNA"/>
</dbReference>
<organism evidence="1 2">
    <name type="scientific">Brevibacterium gallinarum</name>
    <dbReference type="NCBI Taxonomy" id="2762220"/>
    <lineage>
        <taxon>Bacteria</taxon>
        <taxon>Bacillati</taxon>
        <taxon>Actinomycetota</taxon>
        <taxon>Actinomycetes</taxon>
        <taxon>Micrococcales</taxon>
        <taxon>Brevibacteriaceae</taxon>
        <taxon>Brevibacterium</taxon>
    </lineage>
</organism>
<name>A0ABR8WQK5_9MICO</name>
<reference evidence="1 2" key="1">
    <citation type="submission" date="2020-08" db="EMBL/GenBank/DDBJ databases">
        <title>A Genomic Blueprint of the Chicken Gut Microbiome.</title>
        <authorList>
            <person name="Gilroy R."/>
            <person name="Ravi A."/>
            <person name="Getino M."/>
            <person name="Pursley I."/>
            <person name="Horton D.L."/>
            <person name="Alikhan N.-F."/>
            <person name="Baker D."/>
            <person name="Gharbi K."/>
            <person name="Hall N."/>
            <person name="Watson M."/>
            <person name="Adriaenssens E.M."/>
            <person name="Foster-Nyarko E."/>
            <person name="Jarju S."/>
            <person name="Secka A."/>
            <person name="Antonio M."/>
            <person name="Oren A."/>
            <person name="Chaudhuri R."/>
            <person name="La Ragione R.M."/>
            <person name="Hildebrand F."/>
            <person name="Pallen M.J."/>
        </authorList>
    </citation>
    <scope>NUCLEOTIDE SEQUENCE [LARGE SCALE GENOMIC DNA]</scope>
    <source>
        <strain evidence="1 2">Re57</strain>
    </source>
</reference>
<keyword evidence="2" id="KW-1185">Reference proteome</keyword>
<comment type="caution">
    <text evidence="1">The sequence shown here is derived from an EMBL/GenBank/DDBJ whole genome shotgun (WGS) entry which is preliminary data.</text>
</comment>
<dbReference type="Proteomes" id="UP000651517">
    <property type="component" value="Unassembled WGS sequence"/>
</dbReference>
<accession>A0ABR8WQK5</accession>
<evidence type="ECO:0000313" key="2">
    <source>
        <dbReference type="Proteomes" id="UP000651517"/>
    </source>
</evidence>
<proteinExistence type="predicted"/>
<evidence type="ECO:0000313" key="1">
    <source>
        <dbReference type="EMBL" id="MBD8019366.1"/>
    </source>
</evidence>
<gene>
    <name evidence="1" type="ORF">H9634_01025</name>
</gene>
<dbReference type="RefSeq" id="WP_191724969.1">
    <property type="nucleotide sequence ID" value="NZ_JACSPY010000001.1"/>
</dbReference>